<gene>
    <name evidence="3" type="ORF">NEOLEDRAFT_769140</name>
</gene>
<organism evidence="3 4">
    <name type="scientific">Neolentinus lepideus HHB14362 ss-1</name>
    <dbReference type="NCBI Taxonomy" id="1314782"/>
    <lineage>
        <taxon>Eukaryota</taxon>
        <taxon>Fungi</taxon>
        <taxon>Dikarya</taxon>
        <taxon>Basidiomycota</taxon>
        <taxon>Agaricomycotina</taxon>
        <taxon>Agaricomycetes</taxon>
        <taxon>Gloeophyllales</taxon>
        <taxon>Gloeophyllaceae</taxon>
        <taxon>Neolentinus</taxon>
    </lineage>
</organism>
<proteinExistence type="predicted"/>
<protein>
    <submittedName>
        <fullName evidence="3">Uncharacterized protein</fullName>
    </submittedName>
</protein>
<evidence type="ECO:0000256" key="2">
    <source>
        <dbReference type="SAM" id="Phobius"/>
    </source>
</evidence>
<name>A0A165UTJ5_9AGAM</name>
<feature type="transmembrane region" description="Helical" evidence="2">
    <location>
        <begin position="365"/>
        <end position="385"/>
    </location>
</feature>
<evidence type="ECO:0000256" key="1">
    <source>
        <dbReference type="SAM" id="MobiDB-lite"/>
    </source>
</evidence>
<keyword evidence="4" id="KW-1185">Reference proteome</keyword>
<feature type="region of interest" description="Disordered" evidence="1">
    <location>
        <begin position="251"/>
        <end position="361"/>
    </location>
</feature>
<dbReference type="OrthoDB" id="10658918at2759"/>
<feature type="compositionally biased region" description="Polar residues" evidence="1">
    <location>
        <begin position="308"/>
        <end position="344"/>
    </location>
</feature>
<keyword evidence="2" id="KW-0472">Membrane</keyword>
<dbReference type="Proteomes" id="UP000076761">
    <property type="component" value="Unassembled WGS sequence"/>
</dbReference>
<keyword evidence="2" id="KW-0812">Transmembrane</keyword>
<feature type="region of interest" description="Disordered" evidence="1">
    <location>
        <begin position="158"/>
        <end position="179"/>
    </location>
</feature>
<accession>A0A165UTJ5</accession>
<dbReference type="EMBL" id="KV425556">
    <property type="protein sequence ID" value="KZT28682.1"/>
    <property type="molecule type" value="Genomic_DNA"/>
</dbReference>
<evidence type="ECO:0000313" key="4">
    <source>
        <dbReference type="Proteomes" id="UP000076761"/>
    </source>
</evidence>
<dbReference type="AlphaFoldDB" id="A0A165UTJ5"/>
<reference evidence="3 4" key="1">
    <citation type="journal article" date="2016" name="Mol. Biol. Evol.">
        <title>Comparative Genomics of Early-Diverging Mushroom-Forming Fungi Provides Insights into the Origins of Lignocellulose Decay Capabilities.</title>
        <authorList>
            <person name="Nagy L.G."/>
            <person name="Riley R."/>
            <person name="Tritt A."/>
            <person name="Adam C."/>
            <person name="Daum C."/>
            <person name="Floudas D."/>
            <person name="Sun H."/>
            <person name="Yadav J.S."/>
            <person name="Pangilinan J."/>
            <person name="Larsson K.H."/>
            <person name="Matsuura K."/>
            <person name="Barry K."/>
            <person name="Labutti K."/>
            <person name="Kuo R."/>
            <person name="Ohm R.A."/>
            <person name="Bhattacharya S.S."/>
            <person name="Shirouzu T."/>
            <person name="Yoshinaga Y."/>
            <person name="Martin F.M."/>
            <person name="Grigoriev I.V."/>
            <person name="Hibbett D.S."/>
        </authorList>
    </citation>
    <scope>NUCLEOTIDE SEQUENCE [LARGE SCALE GENOMIC DNA]</scope>
    <source>
        <strain evidence="3 4">HHB14362 ss-1</strain>
    </source>
</reference>
<dbReference type="STRING" id="1314782.A0A165UTJ5"/>
<dbReference type="InParanoid" id="A0A165UTJ5"/>
<feature type="compositionally biased region" description="Polar residues" evidence="1">
    <location>
        <begin position="251"/>
        <end position="301"/>
    </location>
</feature>
<keyword evidence="2" id="KW-1133">Transmembrane helix</keyword>
<evidence type="ECO:0000313" key="3">
    <source>
        <dbReference type="EMBL" id="KZT28682.1"/>
    </source>
</evidence>
<sequence>MRPIKATVGSPGWYAPEETFFILQFLVEEGSPGPWKISLQAMQGSPGGSLYRLPVPLTKAGEDLFTILRHVPTMGKMAEARPLKPVVQAATSIPNHTQQPRRFLGAQQGLANSTGTVGSSIAAPPIQQAANKTHLPHHQNASPPATKTTRLPVLVPAPPAQSPSHTIAAAPVKSSPHPTAVGPTRITVTNSQLAPPQRSSYSTMHHGQPVQQEQWGYARPDHLAPAIRPVTAAPATARSSPTVYPTYDITTNRAANQPSKSQYHTPRTATYGTTPQRLANPSVNQPSDSTWQYHTTPTTNFPVHGASPANQSSRSAQYHATRPATSSSGYYQSRSTNHTNQTPAAANGDHPGHSAPDGENDSSTYSTIATFTAIFGGAVLVLHAFRTWL</sequence>